<organism evidence="3 4">
    <name type="scientific">Rubus argutus</name>
    <name type="common">Southern blackberry</name>
    <dbReference type="NCBI Taxonomy" id="59490"/>
    <lineage>
        <taxon>Eukaryota</taxon>
        <taxon>Viridiplantae</taxon>
        <taxon>Streptophyta</taxon>
        <taxon>Embryophyta</taxon>
        <taxon>Tracheophyta</taxon>
        <taxon>Spermatophyta</taxon>
        <taxon>Magnoliopsida</taxon>
        <taxon>eudicotyledons</taxon>
        <taxon>Gunneridae</taxon>
        <taxon>Pentapetalae</taxon>
        <taxon>rosids</taxon>
        <taxon>fabids</taxon>
        <taxon>Rosales</taxon>
        <taxon>Rosaceae</taxon>
        <taxon>Rosoideae</taxon>
        <taxon>Rosoideae incertae sedis</taxon>
        <taxon>Rubus</taxon>
    </lineage>
</organism>
<reference evidence="3 4" key="1">
    <citation type="journal article" date="2023" name="G3 (Bethesda)">
        <title>A chromosome-length genome assembly and annotation of blackberry (Rubus argutus, cv. 'Hillquist').</title>
        <authorList>
            <person name="Bruna T."/>
            <person name="Aryal R."/>
            <person name="Dudchenko O."/>
            <person name="Sargent D.J."/>
            <person name="Mead D."/>
            <person name="Buti M."/>
            <person name="Cavallini A."/>
            <person name="Hytonen T."/>
            <person name="Andres J."/>
            <person name="Pham M."/>
            <person name="Weisz D."/>
            <person name="Mascagni F."/>
            <person name="Usai G."/>
            <person name="Natali L."/>
            <person name="Bassil N."/>
            <person name="Fernandez G.E."/>
            <person name="Lomsadze A."/>
            <person name="Armour M."/>
            <person name="Olukolu B."/>
            <person name="Poorten T."/>
            <person name="Britton C."/>
            <person name="Davik J."/>
            <person name="Ashrafi H."/>
            <person name="Aiden E.L."/>
            <person name="Borodovsky M."/>
            <person name="Worthington M."/>
        </authorList>
    </citation>
    <scope>NUCLEOTIDE SEQUENCE [LARGE SCALE GENOMIC DNA]</scope>
    <source>
        <strain evidence="3">PI 553951</strain>
    </source>
</reference>
<accession>A0AAW1YFX5</accession>
<comment type="caution">
    <text evidence="3">The sequence shown here is derived from an EMBL/GenBank/DDBJ whole genome shotgun (WGS) entry which is preliminary data.</text>
</comment>
<evidence type="ECO:0000256" key="1">
    <source>
        <dbReference type="SAM" id="MobiDB-lite"/>
    </source>
</evidence>
<name>A0AAW1YFX5_RUBAR</name>
<proteinExistence type="predicted"/>
<gene>
    <name evidence="3" type="ORF">M0R45_011933</name>
</gene>
<feature type="region of interest" description="Disordered" evidence="1">
    <location>
        <begin position="59"/>
        <end position="156"/>
    </location>
</feature>
<dbReference type="Proteomes" id="UP001457282">
    <property type="component" value="Unassembled WGS sequence"/>
</dbReference>
<sequence>MAKTFKPLCVSLVLALVLISSANWALIVSEARPLKLTSFSIEGGLFDIDGLSIEAMKTSGGPSSGGNGHGFTNSQILGGIKNGGPSPGGKGHGFTNAQSLGGIKSGGGPSSGGKGHGFTNAQTLGGIKNGGGPSSGGKGHAFTNTHPTLGLGGRGN</sequence>
<dbReference type="EMBL" id="JBEDUW010000002">
    <property type="protein sequence ID" value="KAK9946468.1"/>
    <property type="molecule type" value="Genomic_DNA"/>
</dbReference>
<protein>
    <submittedName>
        <fullName evidence="3">Uncharacterized protein</fullName>
    </submittedName>
</protein>
<feature type="compositionally biased region" description="Gly residues" evidence="1">
    <location>
        <begin position="127"/>
        <end position="139"/>
    </location>
</feature>
<dbReference type="PANTHER" id="PTHR34663">
    <property type="entry name" value="OS06G0637400 PROTEIN"/>
    <property type="match status" value="1"/>
</dbReference>
<dbReference type="PANTHER" id="PTHR34663:SF11">
    <property type="entry name" value="DERMOKINE-LIKE"/>
    <property type="match status" value="1"/>
</dbReference>
<feature type="signal peptide" evidence="2">
    <location>
        <begin position="1"/>
        <end position="24"/>
    </location>
</feature>
<keyword evidence="4" id="KW-1185">Reference proteome</keyword>
<dbReference type="GO" id="GO:0050793">
    <property type="term" value="P:regulation of developmental process"/>
    <property type="evidence" value="ECO:0007669"/>
    <property type="project" value="InterPro"/>
</dbReference>
<dbReference type="InterPro" id="IPR044700">
    <property type="entry name" value="PIP2/PIPL1"/>
</dbReference>
<dbReference type="GO" id="GO:0045087">
    <property type="term" value="P:innate immune response"/>
    <property type="evidence" value="ECO:0007669"/>
    <property type="project" value="InterPro"/>
</dbReference>
<keyword evidence="2" id="KW-0732">Signal</keyword>
<feature type="chain" id="PRO_5043340519" evidence="2">
    <location>
        <begin position="25"/>
        <end position="156"/>
    </location>
</feature>
<dbReference type="AlphaFoldDB" id="A0AAW1YFX5"/>
<feature type="compositionally biased region" description="Gly residues" evidence="1">
    <location>
        <begin position="80"/>
        <end position="92"/>
    </location>
</feature>
<evidence type="ECO:0000313" key="4">
    <source>
        <dbReference type="Proteomes" id="UP001457282"/>
    </source>
</evidence>
<evidence type="ECO:0000313" key="3">
    <source>
        <dbReference type="EMBL" id="KAK9946468.1"/>
    </source>
</evidence>
<feature type="compositionally biased region" description="Gly residues" evidence="1">
    <location>
        <begin position="103"/>
        <end position="116"/>
    </location>
</feature>
<evidence type="ECO:0000256" key="2">
    <source>
        <dbReference type="SAM" id="SignalP"/>
    </source>
</evidence>